<organism evidence="1 2">
    <name type="scientific">Dendrobium nobile</name>
    <name type="common">Orchid</name>
    <dbReference type="NCBI Taxonomy" id="94219"/>
    <lineage>
        <taxon>Eukaryota</taxon>
        <taxon>Viridiplantae</taxon>
        <taxon>Streptophyta</taxon>
        <taxon>Embryophyta</taxon>
        <taxon>Tracheophyta</taxon>
        <taxon>Spermatophyta</taxon>
        <taxon>Magnoliopsida</taxon>
        <taxon>Liliopsida</taxon>
        <taxon>Asparagales</taxon>
        <taxon>Orchidaceae</taxon>
        <taxon>Epidendroideae</taxon>
        <taxon>Malaxideae</taxon>
        <taxon>Dendrobiinae</taxon>
        <taxon>Dendrobium</taxon>
    </lineage>
</organism>
<name>A0A8T3AH89_DENNO</name>
<accession>A0A8T3AH89</accession>
<proteinExistence type="predicted"/>
<protein>
    <submittedName>
        <fullName evidence="1">Uncharacterized protein</fullName>
    </submittedName>
</protein>
<dbReference type="PANTHER" id="PTHR35754:SF2">
    <property type="entry name" value="ATP SYNTHASE SUBUNIT B"/>
    <property type="match status" value="1"/>
</dbReference>
<dbReference type="PANTHER" id="PTHR35754">
    <property type="entry name" value="ATP SYNTHASE SUBUNIT B"/>
    <property type="match status" value="1"/>
</dbReference>
<evidence type="ECO:0000313" key="2">
    <source>
        <dbReference type="Proteomes" id="UP000829196"/>
    </source>
</evidence>
<evidence type="ECO:0000313" key="1">
    <source>
        <dbReference type="EMBL" id="KAI0495500.1"/>
    </source>
</evidence>
<gene>
    <name evidence="1" type="ORF">KFK09_021801</name>
</gene>
<dbReference type="EMBL" id="JAGYWB010000016">
    <property type="protein sequence ID" value="KAI0495500.1"/>
    <property type="molecule type" value="Genomic_DNA"/>
</dbReference>
<dbReference type="AlphaFoldDB" id="A0A8T3AH89"/>
<comment type="caution">
    <text evidence="1">The sequence shown here is derived from an EMBL/GenBank/DDBJ whole genome shotgun (WGS) entry which is preliminary data.</text>
</comment>
<dbReference type="OrthoDB" id="511315at2759"/>
<reference evidence="1" key="1">
    <citation type="journal article" date="2022" name="Front. Genet.">
        <title>Chromosome-Scale Assembly of the Dendrobium nobile Genome Provides Insights Into the Molecular Mechanism of the Biosynthesis of the Medicinal Active Ingredient of Dendrobium.</title>
        <authorList>
            <person name="Xu Q."/>
            <person name="Niu S.-C."/>
            <person name="Li K.-L."/>
            <person name="Zheng P.-J."/>
            <person name="Zhang X.-J."/>
            <person name="Jia Y."/>
            <person name="Liu Y."/>
            <person name="Niu Y.-X."/>
            <person name="Yu L.-H."/>
            <person name="Chen D.-F."/>
            <person name="Zhang G.-Q."/>
        </authorList>
    </citation>
    <scope>NUCLEOTIDE SEQUENCE</scope>
    <source>
        <tissue evidence="1">Leaf</tissue>
    </source>
</reference>
<dbReference type="SMR" id="A0A8T3AH89"/>
<keyword evidence="2" id="KW-1185">Reference proteome</keyword>
<dbReference type="Proteomes" id="UP000829196">
    <property type="component" value="Unassembled WGS sequence"/>
</dbReference>
<sequence length="397" mass="46131">MEELRKLQRVQSMLSVIEAEGLSTNDRDSDRFIANFVLFMGQQCGALDMQKRHDLIYEHLNKVSASTLDVLLQSVFKEGLEDQNGGSCKIYPEYFSHHDPESISYVQLLKTQFEDEAVIKISAMQQANSTLEDFCRSYFMFHGMDASKAQSIFMFLPVLYFTESYIYQLDTLNEKQLLRSAHDASENFFHKCSTSNPFDPLVHLLQQQGLMTERIRNELNLGVEYWKLERKLCDELAKKKTVIQIEDVMRAIHLKSFDYRVLNLLLYQLRGQPVNELHMEFLSVSEFLVEVSDDLYDYEEDVIDNTFNILRMFVGIYGPSKAPVLLAKCITKAEENYDRLSRALDPELSLNYWRRYEEATREGCSKLEPAVGKWTIPSIIVDEESFRLQAFANNVDL</sequence>